<feature type="transmembrane region" description="Helical" evidence="2">
    <location>
        <begin position="65"/>
        <end position="85"/>
    </location>
</feature>
<organism evidence="3 4">
    <name type="scientific">Lacticaseibacillus pabuli</name>
    <dbReference type="NCBI Taxonomy" id="3025672"/>
    <lineage>
        <taxon>Bacteria</taxon>
        <taxon>Bacillati</taxon>
        <taxon>Bacillota</taxon>
        <taxon>Bacilli</taxon>
        <taxon>Lactobacillales</taxon>
        <taxon>Lactobacillaceae</taxon>
        <taxon>Lacticaseibacillus</taxon>
    </lineage>
</organism>
<dbReference type="Proteomes" id="UP001220377">
    <property type="component" value="Chromosome"/>
</dbReference>
<dbReference type="RefSeq" id="WP_274258586.1">
    <property type="nucleotide sequence ID" value="NZ_CP117884.1"/>
</dbReference>
<evidence type="ECO:0000256" key="1">
    <source>
        <dbReference type="SAM" id="MobiDB-lite"/>
    </source>
</evidence>
<protein>
    <recommendedName>
        <fullName evidence="5">DUF1510 family protein</fullName>
    </recommendedName>
</protein>
<name>A0ABY7WN93_9LACO</name>
<gene>
    <name evidence="3" type="ORF">PQ472_06910</name>
</gene>
<keyword evidence="2" id="KW-0812">Transmembrane</keyword>
<keyword evidence="4" id="KW-1185">Reference proteome</keyword>
<keyword evidence="2" id="KW-0472">Membrane</keyword>
<evidence type="ECO:0000313" key="4">
    <source>
        <dbReference type="Proteomes" id="UP001220377"/>
    </source>
</evidence>
<feature type="region of interest" description="Disordered" evidence="1">
    <location>
        <begin position="1"/>
        <end position="47"/>
    </location>
</feature>
<dbReference type="EMBL" id="CP117884">
    <property type="protein sequence ID" value="WDF81660.1"/>
    <property type="molecule type" value="Genomic_DNA"/>
</dbReference>
<accession>A0ABY7WN93</accession>
<evidence type="ECO:0000313" key="3">
    <source>
        <dbReference type="EMBL" id="WDF81660.1"/>
    </source>
</evidence>
<reference evidence="3 4" key="1">
    <citation type="submission" date="2023-02" db="EMBL/GenBank/DDBJ databases">
        <title>Genome sequence of Lacticaseibacillus sp. KACC 23028.</title>
        <authorList>
            <person name="Kim S."/>
            <person name="Heo J."/>
            <person name="Kwon S.-W."/>
        </authorList>
    </citation>
    <scope>NUCLEOTIDE SEQUENCE [LARGE SCALE GENOMIC DNA]</scope>
    <source>
        <strain evidence="3 4">KACC 23028</strain>
    </source>
</reference>
<keyword evidence="2" id="KW-1133">Transmembrane helix</keyword>
<dbReference type="Pfam" id="PF26336">
    <property type="entry name" value="MacP_activator"/>
    <property type="match status" value="1"/>
</dbReference>
<evidence type="ECO:0000256" key="2">
    <source>
        <dbReference type="SAM" id="Phobius"/>
    </source>
</evidence>
<evidence type="ECO:0008006" key="5">
    <source>
        <dbReference type="Google" id="ProtNLM"/>
    </source>
</evidence>
<proteinExistence type="predicted"/>
<dbReference type="InterPro" id="IPR047752">
    <property type="entry name" value="MacP"/>
</dbReference>
<sequence>MAEPMTRKEAREQRANQEKDAKQRDEKRVAVEREYARSEETKHPEKIQRFDETDYRKVTGLKQKLNWAIGITIVLIVIVMFVLWFL</sequence>